<evidence type="ECO:0000313" key="2">
    <source>
        <dbReference type="Proteomes" id="UP000813215"/>
    </source>
</evidence>
<dbReference type="EMBL" id="JAHHHW010000099">
    <property type="protein sequence ID" value="MBW4433190.1"/>
    <property type="molecule type" value="Genomic_DNA"/>
</dbReference>
<dbReference type="Proteomes" id="UP000813215">
    <property type="component" value="Unassembled WGS sequence"/>
</dbReference>
<dbReference type="Gene3D" id="3.40.50.300">
    <property type="entry name" value="P-loop containing nucleotide triphosphate hydrolases"/>
    <property type="match status" value="1"/>
</dbReference>
<dbReference type="PANTHER" id="PTHR11669">
    <property type="entry name" value="REPLICATION FACTOR C / DNA POLYMERASE III GAMMA-TAU SUBUNIT"/>
    <property type="match status" value="1"/>
</dbReference>
<sequence>MDQVNLLKVTQEHSVCTPPQITESEFVQPVEEIFKLSTLVGQNLAVSLLKGAITCNRIAPAYLFTGPDGVGKSLAAKCLLSEALSIDDLANHPDLLWVKPTYLHHGKLLNESELVIAGVQRKSPSLLRIEQIREITQFLSRSPLNAPFKAVVVQDADKMQLISANALLKTLEETTTGTIILLSSQPQRLLPTITSRCQIIPFRKLTHAEMKAVFERIGQVENLNNPMVMTLAAGSPGQAIAHHYQLQSVPRSLLKQLSTPPTSPLIALNIAKEIEATLEFHQQLWLLDYLQHCWRKFLNNSDWLSKLEEAKNSLFKASCRLVWDVLLLPE</sequence>
<comment type="caution">
    <text evidence="1">The sequence shown here is derived from an EMBL/GenBank/DDBJ whole genome shotgun (WGS) entry which is preliminary data.</text>
</comment>
<organism evidence="1 2">
    <name type="scientific">Pelatocladus maniniholoensis HA4357-MV3</name>
    <dbReference type="NCBI Taxonomy" id="1117104"/>
    <lineage>
        <taxon>Bacteria</taxon>
        <taxon>Bacillati</taxon>
        <taxon>Cyanobacteriota</taxon>
        <taxon>Cyanophyceae</taxon>
        <taxon>Nostocales</taxon>
        <taxon>Nostocaceae</taxon>
        <taxon>Pelatocladus</taxon>
    </lineage>
</organism>
<evidence type="ECO:0000313" key="1">
    <source>
        <dbReference type="EMBL" id="MBW4433190.1"/>
    </source>
</evidence>
<reference evidence="1" key="2">
    <citation type="journal article" date="2022" name="Microbiol. Resour. Announc.">
        <title>Metagenome Sequencing to Explore Phylogenomics of Terrestrial Cyanobacteria.</title>
        <authorList>
            <person name="Ward R.D."/>
            <person name="Stajich J.E."/>
            <person name="Johansen J.R."/>
            <person name="Huntemann M."/>
            <person name="Clum A."/>
            <person name="Foster B."/>
            <person name="Foster B."/>
            <person name="Roux S."/>
            <person name="Palaniappan K."/>
            <person name="Varghese N."/>
            <person name="Mukherjee S."/>
            <person name="Reddy T.B.K."/>
            <person name="Daum C."/>
            <person name="Copeland A."/>
            <person name="Chen I.A."/>
            <person name="Ivanova N.N."/>
            <person name="Kyrpides N.C."/>
            <person name="Shapiro N."/>
            <person name="Eloe-Fadrosh E.A."/>
            <person name="Pietrasiak N."/>
        </authorList>
    </citation>
    <scope>NUCLEOTIDE SEQUENCE</scope>
    <source>
        <strain evidence="1">HA4357-MV3</strain>
    </source>
</reference>
<name>A0A9E3HAL9_9NOST</name>
<proteinExistence type="predicted"/>
<protein>
    <submittedName>
        <fullName evidence="1">AAA family ATPase</fullName>
    </submittedName>
</protein>
<dbReference type="PANTHER" id="PTHR11669:SF8">
    <property type="entry name" value="DNA POLYMERASE III SUBUNIT DELTA"/>
    <property type="match status" value="1"/>
</dbReference>
<dbReference type="Pfam" id="PF13177">
    <property type="entry name" value="DNA_pol3_delta2"/>
    <property type="match status" value="1"/>
</dbReference>
<dbReference type="AlphaFoldDB" id="A0A9E3HAL9"/>
<gene>
    <name evidence="1" type="ORF">KME28_16055</name>
</gene>
<dbReference type="InterPro" id="IPR050238">
    <property type="entry name" value="DNA_Rep/Repair_Clamp_Loader"/>
</dbReference>
<dbReference type="NCBIfam" id="NF005638">
    <property type="entry name" value="PRK07399.1"/>
    <property type="match status" value="1"/>
</dbReference>
<dbReference type="SUPFAM" id="SSF52540">
    <property type="entry name" value="P-loop containing nucleoside triphosphate hydrolases"/>
    <property type="match status" value="1"/>
</dbReference>
<reference evidence="1" key="1">
    <citation type="submission" date="2021-05" db="EMBL/GenBank/DDBJ databases">
        <authorList>
            <person name="Pietrasiak N."/>
            <person name="Ward R."/>
            <person name="Stajich J.E."/>
            <person name="Kurbessoian T."/>
        </authorList>
    </citation>
    <scope>NUCLEOTIDE SEQUENCE</scope>
    <source>
        <strain evidence="1">HA4357-MV3</strain>
    </source>
</reference>
<dbReference type="GO" id="GO:0006261">
    <property type="term" value="P:DNA-templated DNA replication"/>
    <property type="evidence" value="ECO:0007669"/>
    <property type="project" value="TreeGrafter"/>
</dbReference>
<dbReference type="InterPro" id="IPR027417">
    <property type="entry name" value="P-loop_NTPase"/>
</dbReference>
<accession>A0A9E3HAL9</accession>